<evidence type="ECO:0000313" key="2">
    <source>
        <dbReference type="EMBL" id="GAA3751784.1"/>
    </source>
</evidence>
<feature type="domain" description="Knr4/Smi1-like" evidence="1">
    <location>
        <begin position="3"/>
        <end position="148"/>
    </location>
</feature>
<proteinExistence type="predicted"/>
<comment type="caution">
    <text evidence="2">The sequence shown here is derived from an EMBL/GenBank/DDBJ whole genome shotgun (WGS) entry which is preliminary data.</text>
</comment>
<dbReference type="Proteomes" id="UP001501367">
    <property type="component" value="Unassembled WGS sequence"/>
</dbReference>
<dbReference type="InterPro" id="IPR037883">
    <property type="entry name" value="Knr4/Smi1-like_sf"/>
</dbReference>
<dbReference type="SMART" id="SM00860">
    <property type="entry name" value="SMI1_KNR4"/>
    <property type="match status" value="1"/>
</dbReference>
<name>A0ABP7FYN6_9FLAO</name>
<dbReference type="InterPro" id="IPR018958">
    <property type="entry name" value="Knr4/Smi1-like_dom"/>
</dbReference>
<dbReference type="Pfam" id="PF09346">
    <property type="entry name" value="SMI1_KNR4"/>
    <property type="match status" value="1"/>
</dbReference>
<dbReference type="Gene3D" id="3.40.1580.10">
    <property type="entry name" value="SMI1/KNR4-like"/>
    <property type="match status" value="1"/>
</dbReference>
<dbReference type="RefSeq" id="WP_278020077.1">
    <property type="nucleotide sequence ID" value="NZ_BAABDT010000007.1"/>
</dbReference>
<organism evidence="2 3">
    <name type="scientific">Flavobacterium ginsengisoli</name>
    <dbReference type="NCBI Taxonomy" id="871694"/>
    <lineage>
        <taxon>Bacteria</taxon>
        <taxon>Pseudomonadati</taxon>
        <taxon>Bacteroidota</taxon>
        <taxon>Flavobacteriia</taxon>
        <taxon>Flavobacteriales</taxon>
        <taxon>Flavobacteriaceae</taxon>
        <taxon>Flavobacterium</taxon>
    </lineage>
</organism>
<protein>
    <recommendedName>
        <fullName evidence="1">Knr4/Smi1-like domain-containing protein</fullName>
    </recommendedName>
</protein>
<dbReference type="EMBL" id="BAABDT010000007">
    <property type="protein sequence ID" value="GAA3751784.1"/>
    <property type="molecule type" value="Genomic_DNA"/>
</dbReference>
<sequence length="155" mass="18262">MSYTSNSSILLLEQLIANKLPDEYKEFLELFTNFLIAEEKKDTGNIFYFDPIKALLEKEQIKKDEDIYYFEKLRYLVKEDSLTTENVSCHSNNSFIEIERINSSIIIAGYDGVYLYFDPLDNFSVWEFWLDDGSVGKIADNFKDFLSQYDIEYAE</sequence>
<evidence type="ECO:0000259" key="1">
    <source>
        <dbReference type="SMART" id="SM00860"/>
    </source>
</evidence>
<gene>
    <name evidence="2" type="ORF">GCM10022422_41130</name>
</gene>
<reference evidence="3" key="1">
    <citation type="journal article" date="2019" name="Int. J. Syst. Evol. Microbiol.">
        <title>The Global Catalogue of Microorganisms (GCM) 10K type strain sequencing project: providing services to taxonomists for standard genome sequencing and annotation.</title>
        <authorList>
            <consortium name="The Broad Institute Genomics Platform"/>
            <consortium name="The Broad Institute Genome Sequencing Center for Infectious Disease"/>
            <person name="Wu L."/>
            <person name="Ma J."/>
        </authorList>
    </citation>
    <scope>NUCLEOTIDE SEQUENCE [LARGE SCALE GENOMIC DNA]</scope>
    <source>
        <strain evidence="3">JCM 17336</strain>
    </source>
</reference>
<accession>A0ABP7FYN6</accession>
<keyword evidence="3" id="KW-1185">Reference proteome</keyword>
<dbReference type="SUPFAM" id="SSF160631">
    <property type="entry name" value="SMI1/KNR4-like"/>
    <property type="match status" value="1"/>
</dbReference>
<evidence type="ECO:0000313" key="3">
    <source>
        <dbReference type="Proteomes" id="UP001501367"/>
    </source>
</evidence>